<feature type="transmembrane region" description="Helical" evidence="19">
    <location>
        <begin position="83"/>
        <end position="102"/>
    </location>
</feature>
<organism evidence="20 21">
    <name type="scientific">Tumebacillus lipolyticus</name>
    <dbReference type="NCBI Taxonomy" id="1280370"/>
    <lineage>
        <taxon>Bacteria</taxon>
        <taxon>Bacillati</taxon>
        <taxon>Bacillota</taxon>
        <taxon>Bacilli</taxon>
        <taxon>Bacillales</taxon>
        <taxon>Alicyclobacillaceae</taxon>
        <taxon>Tumebacillus</taxon>
    </lineage>
</organism>
<reference evidence="21" key="1">
    <citation type="journal article" date="2019" name="Int. J. Syst. Evol. Microbiol.">
        <title>The Global Catalogue of Microorganisms (GCM) 10K type strain sequencing project: providing services to taxonomists for standard genome sequencing and annotation.</title>
        <authorList>
            <consortium name="The Broad Institute Genomics Platform"/>
            <consortium name="The Broad Institute Genome Sequencing Center for Infectious Disease"/>
            <person name="Wu L."/>
            <person name="Ma J."/>
        </authorList>
    </citation>
    <scope>NUCLEOTIDE SEQUENCE [LARGE SCALE GENOMIC DNA]</scope>
    <source>
        <strain evidence="21">CGMCC 1.13574</strain>
    </source>
</reference>
<evidence type="ECO:0000256" key="10">
    <source>
        <dbReference type="ARBA" id="ARBA00022679"/>
    </source>
</evidence>
<dbReference type="EC" id="2.7.7.41" evidence="6 18"/>
<evidence type="ECO:0000256" key="8">
    <source>
        <dbReference type="ARBA" id="ARBA00022475"/>
    </source>
</evidence>
<keyword evidence="17" id="KW-1208">Phospholipid metabolism</keyword>
<evidence type="ECO:0000256" key="16">
    <source>
        <dbReference type="ARBA" id="ARBA00023209"/>
    </source>
</evidence>
<keyword evidence="10 18" id="KW-0808">Transferase</keyword>
<evidence type="ECO:0000256" key="12">
    <source>
        <dbReference type="ARBA" id="ARBA00022695"/>
    </source>
</evidence>
<keyword evidence="9" id="KW-0444">Lipid biosynthesis</keyword>
<accession>A0ABW4ZZC9</accession>
<evidence type="ECO:0000256" key="2">
    <source>
        <dbReference type="ARBA" id="ARBA00004651"/>
    </source>
</evidence>
<proteinExistence type="inferred from homology"/>
<keyword evidence="11 18" id="KW-0812">Transmembrane</keyword>
<keyword evidence="14" id="KW-0443">Lipid metabolism</keyword>
<evidence type="ECO:0000256" key="7">
    <source>
        <dbReference type="ARBA" id="ARBA00019373"/>
    </source>
</evidence>
<dbReference type="PANTHER" id="PTHR46382:SF1">
    <property type="entry name" value="PHOSPHATIDATE CYTIDYLYLTRANSFERASE"/>
    <property type="match status" value="1"/>
</dbReference>
<feature type="transmembrane region" description="Helical" evidence="19">
    <location>
        <begin position="181"/>
        <end position="199"/>
    </location>
</feature>
<dbReference type="Pfam" id="PF01148">
    <property type="entry name" value="CTP_transf_1"/>
    <property type="match status" value="1"/>
</dbReference>
<evidence type="ECO:0000256" key="14">
    <source>
        <dbReference type="ARBA" id="ARBA00023098"/>
    </source>
</evidence>
<evidence type="ECO:0000256" key="18">
    <source>
        <dbReference type="RuleBase" id="RU003938"/>
    </source>
</evidence>
<dbReference type="PROSITE" id="PS01315">
    <property type="entry name" value="CDS"/>
    <property type="match status" value="1"/>
</dbReference>
<dbReference type="EMBL" id="JBHUIO010000009">
    <property type="protein sequence ID" value="MFD2171322.1"/>
    <property type="molecule type" value="Genomic_DNA"/>
</dbReference>
<keyword evidence="13 19" id="KW-1133">Transmembrane helix</keyword>
<comment type="pathway">
    <text evidence="3 18">Phospholipid metabolism; CDP-diacylglycerol biosynthesis; CDP-diacylglycerol from sn-glycerol 3-phosphate: step 3/3.</text>
</comment>
<feature type="transmembrane region" description="Helical" evidence="19">
    <location>
        <begin position="51"/>
        <end position="71"/>
    </location>
</feature>
<keyword evidence="8" id="KW-1003">Cell membrane</keyword>
<evidence type="ECO:0000256" key="1">
    <source>
        <dbReference type="ARBA" id="ARBA00001698"/>
    </source>
</evidence>
<dbReference type="GO" id="GO:0016779">
    <property type="term" value="F:nucleotidyltransferase activity"/>
    <property type="evidence" value="ECO:0007669"/>
    <property type="project" value="UniProtKB-KW"/>
</dbReference>
<comment type="catalytic activity">
    <reaction evidence="1 18">
        <text>a 1,2-diacyl-sn-glycero-3-phosphate + CTP + H(+) = a CDP-1,2-diacyl-sn-glycerol + diphosphate</text>
        <dbReference type="Rhea" id="RHEA:16229"/>
        <dbReference type="ChEBI" id="CHEBI:15378"/>
        <dbReference type="ChEBI" id="CHEBI:33019"/>
        <dbReference type="ChEBI" id="CHEBI:37563"/>
        <dbReference type="ChEBI" id="CHEBI:58332"/>
        <dbReference type="ChEBI" id="CHEBI:58608"/>
        <dbReference type="EC" id="2.7.7.41"/>
    </reaction>
</comment>
<evidence type="ECO:0000256" key="9">
    <source>
        <dbReference type="ARBA" id="ARBA00022516"/>
    </source>
</evidence>
<feature type="transmembrane region" description="Helical" evidence="19">
    <location>
        <begin position="140"/>
        <end position="160"/>
    </location>
</feature>
<comment type="subcellular location">
    <subcellularLocation>
        <location evidence="2">Cell membrane</location>
        <topology evidence="2">Multi-pass membrane protein</topology>
    </subcellularLocation>
</comment>
<gene>
    <name evidence="20" type="ORF">ACFSOY_15235</name>
</gene>
<comment type="pathway">
    <text evidence="4">Lipid metabolism.</text>
</comment>
<feature type="transmembrane region" description="Helical" evidence="19">
    <location>
        <begin position="6"/>
        <end position="39"/>
    </location>
</feature>
<protein>
    <recommendedName>
        <fullName evidence="7 18">Phosphatidate cytidylyltransferase</fullName>
        <ecNumber evidence="6 18">2.7.7.41</ecNumber>
    </recommendedName>
</protein>
<comment type="similarity">
    <text evidence="5 18">Belongs to the CDS family.</text>
</comment>
<dbReference type="Proteomes" id="UP001597343">
    <property type="component" value="Unassembled WGS sequence"/>
</dbReference>
<evidence type="ECO:0000313" key="20">
    <source>
        <dbReference type="EMBL" id="MFD2171322.1"/>
    </source>
</evidence>
<name>A0ABW4ZZC9_9BACL</name>
<evidence type="ECO:0000313" key="21">
    <source>
        <dbReference type="Proteomes" id="UP001597343"/>
    </source>
</evidence>
<keyword evidence="21" id="KW-1185">Reference proteome</keyword>
<evidence type="ECO:0000256" key="6">
    <source>
        <dbReference type="ARBA" id="ARBA00012487"/>
    </source>
</evidence>
<keyword evidence="12 18" id="KW-0548">Nucleotidyltransferase</keyword>
<evidence type="ECO:0000256" key="13">
    <source>
        <dbReference type="ARBA" id="ARBA00022989"/>
    </source>
</evidence>
<keyword evidence="15 19" id="KW-0472">Membrane</keyword>
<evidence type="ECO:0000256" key="15">
    <source>
        <dbReference type="ARBA" id="ARBA00023136"/>
    </source>
</evidence>
<dbReference type="RefSeq" id="WP_386048027.1">
    <property type="nucleotide sequence ID" value="NZ_JBHUIO010000009.1"/>
</dbReference>
<keyword evidence="16" id="KW-0594">Phospholipid biosynthesis</keyword>
<evidence type="ECO:0000256" key="5">
    <source>
        <dbReference type="ARBA" id="ARBA00010185"/>
    </source>
</evidence>
<evidence type="ECO:0000256" key="3">
    <source>
        <dbReference type="ARBA" id="ARBA00005119"/>
    </source>
</evidence>
<dbReference type="InterPro" id="IPR000374">
    <property type="entry name" value="PC_trans"/>
</dbReference>
<sequence length="269" mass="29441">MLYQRVLTGVIGGTLLLGIVWYGGVPFQLVLALLAGLAFRELVKMRGFGTFSAPALLGYLVTLGLATHPLWRESWALSAAPDSISIFWLILVLFSFLTISVVSRNRYTFQDMTYLFAGTLYVGLAFQCAIMLRIDDGLGLRYFLFLLLLMWSSDSFAYFVGRALKGPKIWPAISPNKTVSGSVGGVVGAMLVGIVFAAMYELPLWPWLLMSAVLSVVGQLGDFVESGLKRSLDVKDSGTLLPGHGGVLDRFDSLIFSAPLAYYWMLGII</sequence>
<evidence type="ECO:0000256" key="4">
    <source>
        <dbReference type="ARBA" id="ARBA00005189"/>
    </source>
</evidence>
<comment type="caution">
    <text evidence="20">The sequence shown here is derived from an EMBL/GenBank/DDBJ whole genome shotgun (WGS) entry which is preliminary data.</text>
</comment>
<dbReference type="PANTHER" id="PTHR46382">
    <property type="entry name" value="PHOSPHATIDATE CYTIDYLYLTRANSFERASE"/>
    <property type="match status" value="1"/>
</dbReference>
<evidence type="ECO:0000256" key="11">
    <source>
        <dbReference type="ARBA" id="ARBA00022692"/>
    </source>
</evidence>
<evidence type="ECO:0000256" key="17">
    <source>
        <dbReference type="ARBA" id="ARBA00023264"/>
    </source>
</evidence>
<feature type="transmembrane region" description="Helical" evidence="19">
    <location>
        <begin position="114"/>
        <end position="134"/>
    </location>
</feature>
<evidence type="ECO:0000256" key="19">
    <source>
        <dbReference type="SAM" id="Phobius"/>
    </source>
</evidence>